<gene>
    <name evidence="2" type="ORF">BD410DRAFT_729606</name>
</gene>
<evidence type="ECO:0000313" key="2">
    <source>
        <dbReference type="EMBL" id="TDL17733.1"/>
    </source>
</evidence>
<feature type="transmembrane region" description="Helical" evidence="1">
    <location>
        <begin position="51"/>
        <end position="71"/>
    </location>
</feature>
<dbReference type="VEuPathDB" id="FungiDB:BD410DRAFT_729606"/>
<organism evidence="2 3">
    <name type="scientific">Rickenella mellea</name>
    <dbReference type="NCBI Taxonomy" id="50990"/>
    <lineage>
        <taxon>Eukaryota</taxon>
        <taxon>Fungi</taxon>
        <taxon>Dikarya</taxon>
        <taxon>Basidiomycota</taxon>
        <taxon>Agaricomycotina</taxon>
        <taxon>Agaricomycetes</taxon>
        <taxon>Hymenochaetales</taxon>
        <taxon>Rickenellaceae</taxon>
        <taxon>Rickenella</taxon>
    </lineage>
</organism>
<keyword evidence="1" id="KW-1133">Transmembrane helix</keyword>
<dbReference type="EMBL" id="ML170217">
    <property type="protein sequence ID" value="TDL17733.1"/>
    <property type="molecule type" value="Genomic_DNA"/>
</dbReference>
<dbReference type="OrthoDB" id="3221936at2759"/>
<keyword evidence="3" id="KW-1185">Reference proteome</keyword>
<name>A0A4Y7PQL7_9AGAM</name>
<keyword evidence="1" id="KW-0472">Membrane</keyword>
<evidence type="ECO:0000256" key="1">
    <source>
        <dbReference type="SAM" id="Phobius"/>
    </source>
</evidence>
<accession>A0A4Y7PQL7</accession>
<dbReference type="Proteomes" id="UP000294933">
    <property type="component" value="Unassembled WGS sequence"/>
</dbReference>
<sequence>MAPLVEYPYSEDDHDSWKDFDIREIWRSMWAWILRTANAINHETIAHSYSIAFALLVVCAWPHILALPVWFGRDAYRRMENQTRAAASVVAGGPPRRRRRDVFIARYRAIMSRGYSPPPQGPSLFGGTPLTDGDFRLEEERELSLTFRIIRWCALAWATYILGREVYWRLAKY</sequence>
<proteinExistence type="predicted"/>
<keyword evidence="1" id="KW-0812">Transmembrane</keyword>
<evidence type="ECO:0000313" key="3">
    <source>
        <dbReference type="Proteomes" id="UP000294933"/>
    </source>
</evidence>
<protein>
    <submittedName>
        <fullName evidence="2">Uncharacterized protein</fullName>
    </submittedName>
</protein>
<dbReference type="AlphaFoldDB" id="A0A4Y7PQL7"/>
<reference evidence="2 3" key="1">
    <citation type="submission" date="2018-06" db="EMBL/GenBank/DDBJ databases">
        <title>A transcriptomic atlas of mushroom development highlights an independent origin of complex multicellularity.</title>
        <authorList>
            <consortium name="DOE Joint Genome Institute"/>
            <person name="Krizsan K."/>
            <person name="Almasi E."/>
            <person name="Merenyi Z."/>
            <person name="Sahu N."/>
            <person name="Viragh M."/>
            <person name="Koszo T."/>
            <person name="Mondo S."/>
            <person name="Kiss B."/>
            <person name="Balint B."/>
            <person name="Kues U."/>
            <person name="Barry K."/>
            <person name="Hegedus J.C."/>
            <person name="Henrissat B."/>
            <person name="Johnson J."/>
            <person name="Lipzen A."/>
            <person name="Ohm R."/>
            <person name="Nagy I."/>
            <person name="Pangilinan J."/>
            <person name="Yan J."/>
            <person name="Xiong Y."/>
            <person name="Grigoriev I.V."/>
            <person name="Hibbett D.S."/>
            <person name="Nagy L.G."/>
        </authorList>
    </citation>
    <scope>NUCLEOTIDE SEQUENCE [LARGE SCALE GENOMIC DNA]</scope>
    <source>
        <strain evidence="2 3">SZMC22713</strain>
    </source>
</reference>